<dbReference type="EMBL" id="CABFNS010000875">
    <property type="protein sequence ID" value="VUC34032.1"/>
    <property type="molecule type" value="Genomic_DNA"/>
</dbReference>
<reference evidence="2 3" key="1">
    <citation type="submission" date="2019-06" db="EMBL/GenBank/DDBJ databases">
        <authorList>
            <person name="Broberg M."/>
        </authorList>
    </citation>
    <scope>NUCLEOTIDE SEQUENCE [LARGE SCALE GENOMIC DNA]</scope>
</reference>
<organism evidence="2 3">
    <name type="scientific">Bionectria ochroleuca</name>
    <name type="common">Gliocladium roseum</name>
    <dbReference type="NCBI Taxonomy" id="29856"/>
    <lineage>
        <taxon>Eukaryota</taxon>
        <taxon>Fungi</taxon>
        <taxon>Dikarya</taxon>
        <taxon>Ascomycota</taxon>
        <taxon>Pezizomycotina</taxon>
        <taxon>Sordariomycetes</taxon>
        <taxon>Hypocreomycetidae</taxon>
        <taxon>Hypocreales</taxon>
        <taxon>Bionectriaceae</taxon>
        <taxon>Clonostachys</taxon>
    </lineage>
</organism>
<keyword evidence="3" id="KW-1185">Reference proteome</keyword>
<protein>
    <recommendedName>
        <fullName evidence="1">DUF6546 domain-containing protein</fullName>
    </recommendedName>
</protein>
<evidence type="ECO:0000313" key="3">
    <source>
        <dbReference type="Proteomes" id="UP000766486"/>
    </source>
</evidence>
<dbReference type="Pfam" id="PF20183">
    <property type="entry name" value="DUF6546"/>
    <property type="match status" value="1"/>
</dbReference>
<accession>A0ABY6UTA7</accession>
<feature type="domain" description="DUF6546" evidence="1">
    <location>
        <begin position="318"/>
        <end position="518"/>
    </location>
</feature>
<comment type="caution">
    <text evidence="2">The sequence shown here is derived from an EMBL/GenBank/DDBJ whole genome shotgun (WGS) entry which is preliminary data.</text>
</comment>
<dbReference type="InterPro" id="IPR046676">
    <property type="entry name" value="DUF6546"/>
</dbReference>
<dbReference type="Proteomes" id="UP000766486">
    <property type="component" value="Unassembled WGS sequence"/>
</dbReference>
<sequence>MSPTTATNITYYSLPVWIRHDILKILVKDGVACASLAVVSREWQAIIERHNFARLKVTPKRLSTFYEMTLRNQHLVRYIWLCLQISEYRPCAAWGVVGEDNTLITEAVESLFSSLSTWKSFGDLTLDISVYSPSDARHPSLKCLTFEPDLNPRDCPRDREVEEEAQRMPPRNHQIDGFVLVRLFDDLLYMQGSANREFDDMIYWLSGAAATDPDFAEHHPTLSDHEAFDRLLTEIEQSEDGEDELLECWEQMPSAPAVTCILLRQQTRRTWPPEQLCKLFACLPGIQEIHYEPWRDFLAEGGRFDDDLETLLPQSCLKTLKRLVLFENFNEMYPEIIQRTWLDLDTGPSPGLRKPSPDLSAALARTSLGLESLSAAFSADASYFLIACHSSWTWSKLSSLTITSRLLRPGADLDQLETMLREAAAVAMRMPKLETLEIWEGRKGIAALFRYRSRPARLTWKATWDFRIPDSVTRAWDKVAMTFYGGECAVVEQMLDGATIKSHGDSIVALQLSQMVVRPVSLQQIRREQRYLDP</sequence>
<name>A0ABY6UTA7_BIOOC</name>
<gene>
    <name evidence="2" type="ORF">CLO192961_LOCUS368685</name>
</gene>
<evidence type="ECO:0000313" key="2">
    <source>
        <dbReference type="EMBL" id="VUC34032.1"/>
    </source>
</evidence>
<proteinExistence type="predicted"/>
<evidence type="ECO:0000259" key="1">
    <source>
        <dbReference type="Pfam" id="PF20183"/>
    </source>
</evidence>